<dbReference type="Pfam" id="PF00288">
    <property type="entry name" value="GHMP_kinases_N"/>
    <property type="match status" value="1"/>
</dbReference>
<feature type="active site" evidence="10">
    <location>
        <position position="145"/>
    </location>
</feature>
<dbReference type="GO" id="GO:0016114">
    <property type="term" value="P:terpenoid biosynthetic process"/>
    <property type="evidence" value="ECO:0007669"/>
    <property type="project" value="UniProtKB-UniRule"/>
</dbReference>
<evidence type="ECO:0000256" key="4">
    <source>
        <dbReference type="ARBA" id="ARBA00022679"/>
    </source>
</evidence>
<evidence type="ECO:0000256" key="10">
    <source>
        <dbReference type="HAMAP-Rule" id="MF_00061"/>
    </source>
</evidence>
<dbReference type="NCBIfam" id="NF011202">
    <property type="entry name" value="PRK14608.1"/>
    <property type="match status" value="1"/>
</dbReference>
<dbReference type="InterPro" id="IPR004424">
    <property type="entry name" value="IspE"/>
</dbReference>
<organism evidence="13 14">
    <name type="scientific">Pseudorhodoplanes sinuspersici</name>
    <dbReference type="NCBI Taxonomy" id="1235591"/>
    <lineage>
        <taxon>Bacteria</taxon>
        <taxon>Pseudomonadati</taxon>
        <taxon>Pseudomonadota</taxon>
        <taxon>Alphaproteobacteria</taxon>
        <taxon>Hyphomicrobiales</taxon>
        <taxon>Pseudorhodoplanes</taxon>
    </lineage>
</organism>
<dbReference type="PANTHER" id="PTHR43527">
    <property type="entry name" value="4-DIPHOSPHOCYTIDYL-2-C-METHYL-D-ERYTHRITOL KINASE, CHLOROPLASTIC"/>
    <property type="match status" value="1"/>
</dbReference>
<evidence type="ECO:0000256" key="3">
    <source>
        <dbReference type="ARBA" id="ARBA00017473"/>
    </source>
</evidence>
<evidence type="ECO:0000256" key="8">
    <source>
        <dbReference type="ARBA" id="ARBA00023229"/>
    </source>
</evidence>
<gene>
    <name evidence="10" type="primary">ispE</name>
    <name evidence="13" type="ORF">CAK95_11130</name>
</gene>
<protein>
    <recommendedName>
        <fullName evidence="3 10">4-diphosphocytidyl-2-C-methyl-D-erythritol kinase</fullName>
        <shortName evidence="10">CMK</shortName>
        <ecNumber evidence="2 10">2.7.1.148</ecNumber>
    </recommendedName>
    <alternativeName>
        <fullName evidence="9 10">4-(cytidine-5'-diphospho)-2-C-methyl-D-erythritol kinase</fullName>
    </alternativeName>
</protein>
<evidence type="ECO:0000259" key="12">
    <source>
        <dbReference type="Pfam" id="PF08544"/>
    </source>
</evidence>
<comment type="function">
    <text evidence="10">Catalyzes the phosphorylation of the position 2 hydroxy group of 4-diphosphocytidyl-2C-methyl-D-erythritol.</text>
</comment>
<dbReference type="AlphaFoldDB" id="A0A1W6ZQA8"/>
<comment type="catalytic activity">
    <reaction evidence="10">
        <text>4-CDP-2-C-methyl-D-erythritol + ATP = 4-CDP-2-C-methyl-D-erythritol 2-phosphate + ADP + H(+)</text>
        <dbReference type="Rhea" id="RHEA:18437"/>
        <dbReference type="ChEBI" id="CHEBI:15378"/>
        <dbReference type="ChEBI" id="CHEBI:30616"/>
        <dbReference type="ChEBI" id="CHEBI:57823"/>
        <dbReference type="ChEBI" id="CHEBI:57919"/>
        <dbReference type="ChEBI" id="CHEBI:456216"/>
        <dbReference type="EC" id="2.7.1.148"/>
    </reaction>
</comment>
<dbReference type="EC" id="2.7.1.148" evidence="2 10"/>
<dbReference type="HAMAP" id="MF_00061">
    <property type="entry name" value="IspE"/>
    <property type="match status" value="1"/>
</dbReference>
<dbReference type="GO" id="GO:0050515">
    <property type="term" value="F:4-(cytidine 5'-diphospho)-2-C-methyl-D-erythritol kinase activity"/>
    <property type="evidence" value="ECO:0007669"/>
    <property type="project" value="UniProtKB-UniRule"/>
</dbReference>
<evidence type="ECO:0000313" key="13">
    <source>
        <dbReference type="EMBL" id="ARP99576.1"/>
    </source>
</evidence>
<keyword evidence="5 10" id="KW-0547">Nucleotide-binding</keyword>
<keyword evidence="8 10" id="KW-0414">Isoprene biosynthesis</keyword>
<dbReference type="GO" id="GO:0005524">
    <property type="term" value="F:ATP binding"/>
    <property type="evidence" value="ECO:0007669"/>
    <property type="project" value="UniProtKB-UniRule"/>
</dbReference>
<dbReference type="KEGG" id="psin:CAK95_11130"/>
<sequence>MNGSPVTAAVSSDFAPAKINLTLRIRGRRADGYHELESLVVFADVGDALTFTPGERLGLSVEGETAAEAGDIDGNLVLKAARALQKQHESLRGGHFHLTKSLPVAAGLGGGSSDAAAALRLLAKINDLPLTDDRLLAAARATGADVPVCLDPRPRIMRGIGDLLSGPLNLPQLHGVLVNPRVAVPTARVFAARADDSVMREPPAAVQDPASQLVELTQAPTMDALVAAVSQSTNDLEAPAIALFPAVGEVLDAIRAAEHCLLTRMSGSGGTCFGLFESATAAKAAADRLLRAHPGWWVRSTTLGAAPITRS</sequence>
<dbReference type="PANTHER" id="PTHR43527:SF2">
    <property type="entry name" value="4-DIPHOSPHOCYTIDYL-2-C-METHYL-D-ERYTHRITOL KINASE, CHLOROPLASTIC"/>
    <property type="match status" value="1"/>
</dbReference>
<dbReference type="Pfam" id="PF08544">
    <property type="entry name" value="GHMP_kinases_C"/>
    <property type="match status" value="1"/>
</dbReference>
<dbReference type="STRING" id="1235591.CAK95_11130"/>
<dbReference type="GO" id="GO:0019288">
    <property type="term" value="P:isopentenyl diphosphate biosynthetic process, methylerythritol 4-phosphate pathway"/>
    <property type="evidence" value="ECO:0007669"/>
    <property type="project" value="UniProtKB-UniRule"/>
</dbReference>
<dbReference type="SUPFAM" id="SSF55060">
    <property type="entry name" value="GHMP Kinase, C-terminal domain"/>
    <property type="match status" value="1"/>
</dbReference>
<dbReference type="UniPathway" id="UPA00056">
    <property type="reaction ID" value="UER00094"/>
</dbReference>
<feature type="active site" evidence="10">
    <location>
        <position position="18"/>
    </location>
</feature>
<dbReference type="Gene3D" id="3.30.230.10">
    <property type="match status" value="1"/>
</dbReference>
<evidence type="ECO:0000256" key="7">
    <source>
        <dbReference type="ARBA" id="ARBA00022840"/>
    </source>
</evidence>
<dbReference type="PIRSF" id="PIRSF010376">
    <property type="entry name" value="IspE"/>
    <property type="match status" value="1"/>
</dbReference>
<dbReference type="InterPro" id="IPR013750">
    <property type="entry name" value="GHMP_kinase_C_dom"/>
</dbReference>
<dbReference type="InterPro" id="IPR006204">
    <property type="entry name" value="GHMP_kinase_N_dom"/>
</dbReference>
<dbReference type="OrthoDB" id="9809438at2"/>
<keyword evidence="7 10" id="KW-0067">ATP-binding</keyword>
<evidence type="ECO:0000259" key="11">
    <source>
        <dbReference type="Pfam" id="PF00288"/>
    </source>
</evidence>
<keyword evidence="4 10" id="KW-0808">Transferase</keyword>
<dbReference type="Gene3D" id="3.30.70.890">
    <property type="entry name" value="GHMP kinase, C-terminal domain"/>
    <property type="match status" value="1"/>
</dbReference>
<feature type="domain" description="GHMP kinase C-terminal" evidence="12">
    <location>
        <begin position="224"/>
        <end position="291"/>
    </location>
</feature>
<keyword evidence="6 10" id="KW-0418">Kinase</keyword>
<dbReference type="NCBIfam" id="TIGR00154">
    <property type="entry name" value="ispE"/>
    <property type="match status" value="1"/>
</dbReference>
<evidence type="ECO:0000313" key="14">
    <source>
        <dbReference type="Proteomes" id="UP000194137"/>
    </source>
</evidence>
<dbReference type="InterPro" id="IPR036554">
    <property type="entry name" value="GHMP_kinase_C_sf"/>
</dbReference>
<evidence type="ECO:0000256" key="9">
    <source>
        <dbReference type="ARBA" id="ARBA00032554"/>
    </source>
</evidence>
<keyword evidence="14" id="KW-1185">Reference proteome</keyword>
<dbReference type="InterPro" id="IPR014721">
    <property type="entry name" value="Ribsml_uS5_D2-typ_fold_subgr"/>
</dbReference>
<dbReference type="SUPFAM" id="SSF54211">
    <property type="entry name" value="Ribosomal protein S5 domain 2-like"/>
    <property type="match status" value="1"/>
</dbReference>
<evidence type="ECO:0000256" key="5">
    <source>
        <dbReference type="ARBA" id="ARBA00022741"/>
    </source>
</evidence>
<evidence type="ECO:0000256" key="1">
    <source>
        <dbReference type="ARBA" id="ARBA00009684"/>
    </source>
</evidence>
<dbReference type="EMBL" id="CP021112">
    <property type="protein sequence ID" value="ARP99576.1"/>
    <property type="molecule type" value="Genomic_DNA"/>
</dbReference>
<feature type="binding site" evidence="10">
    <location>
        <begin position="103"/>
        <end position="113"/>
    </location>
    <ligand>
        <name>ATP</name>
        <dbReference type="ChEBI" id="CHEBI:30616"/>
    </ligand>
</feature>
<evidence type="ECO:0000256" key="6">
    <source>
        <dbReference type="ARBA" id="ARBA00022777"/>
    </source>
</evidence>
<feature type="domain" description="GHMP kinase N-terminal" evidence="11">
    <location>
        <begin position="75"/>
        <end position="150"/>
    </location>
</feature>
<comment type="pathway">
    <text evidence="10">Isoprenoid biosynthesis; isopentenyl diphosphate biosynthesis via DXP pathway; isopentenyl diphosphate from 1-deoxy-D-xylulose 5-phosphate: step 3/6.</text>
</comment>
<dbReference type="InterPro" id="IPR020568">
    <property type="entry name" value="Ribosomal_Su5_D2-typ_SF"/>
</dbReference>
<accession>A0A1W6ZQA8</accession>
<comment type="similarity">
    <text evidence="1 10">Belongs to the GHMP kinase family. IspE subfamily.</text>
</comment>
<evidence type="ECO:0000256" key="2">
    <source>
        <dbReference type="ARBA" id="ARBA00012052"/>
    </source>
</evidence>
<name>A0A1W6ZQA8_9HYPH</name>
<reference evidence="13 14" key="1">
    <citation type="submission" date="2017-05" db="EMBL/GenBank/DDBJ databases">
        <title>Full genome sequence of Pseudorhodoplanes sinuspersici.</title>
        <authorList>
            <person name="Dastgheib S.M.M."/>
            <person name="Shavandi M."/>
            <person name="Tirandaz H."/>
        </authorList>
    </citation>
    <scope>NUCLEOTIDE SEQUENCE [LARGE SCALE GENOMIC DNA]</scope>
    <source>
        <strain evidence="13 14">RIPI110</strain>
    </source>
</reference>
<proteinExistence type="inferred from homology"/>
<dbReference type="Proteomes" id="UP000194137">
    <property type="component" value="Chromosome"/>
</dbReference>